<comment type="catalytic activity">
    <reaction evidence="1 5">
        <text>S-ubiquitinyl-[E2 ubiquitin-conjugating enzyme]-L-cysteine + [acceptor protein]-L-lysine = [E2 ubiquitin-conjugating enzyme]-L-cysteine + N(6)-ubiquitinyl-[acceptor protein]-L-lysine.</text>
        <dbReference type="EC" id="2.3.2.27"/>
    </reaction>
</comment>
<name>A0A803LHT7_CHEQI</name>
<dbReference type="GO" id="GO:0061630">
    <property type="term" value="F:ubiquitin protein ligase activity"/>
    <property type="evidence" value="ECO:0007669"/>
    <property type="project" value="UniProtKB-UniRule"/>
</dbReference>
<dbReference type="EC" id="2.3.2.27" evidence="5"/>
<dbReference type="PANTHER" id="PTHR22849:SF163">
    <property type="entry name" value="U-BOX DOMAIN-CONTAINING PROTEIN"/>
    <property type="match status" value="1"/>
</dbReference>
<proteinExistence type="predicted"/>
<dbReference type="SUPFAM" id="SSF57850">
    <property type="entry name" value="RING/U-box"/>
    <property type="match status" value="1"/>
</dbReference>
<dbReference type="GeneID" id="110725831"/>
<dbReference type="AlphaFoldDB" id="A0A803LHT7"/>
<dbReference type="Gramene" id="AUR62013534-RA">
    <property type="protein sequence ID" value="AUR62013534-RA:cds"/>
    <property type="gene ID" value="AUR62013534"/>
</dbReference>
<dbReference type="UniPathway" id="UPA00143"/>
<dbReference type="OrthoDB" id="10064100at2759"/>
<dbReference type="EnsemblPlants" id="AUR62013534-RA">
    <property type="protein sequence ID" value="AUR62013534-RA:cds"/>
    <property type="gene ID" value="AUR62013534"/>
</dbReference>
<dbReference type="Pfam" id="PF25598">
    <property type="entry name" value="ARM_PUB"/>
    <property type="match status" value="1"/>
</dbReference>
<evidence type="ECO:0000256" key="3">
    <source>
        <dbReference type="ARBA" id="ARBA00022679"/>
    </source>
</evidence>
<dbReference type="SUPFAM" id="SSF48371">
    <property type="entry name" value="ARM repeat"/>
    <property type="match status" value="1"/>
</dbReference>
<dbReference type="InterPro" id="IPR058678">
    <property type="entry name" value="ARM_PUB"/>
</dbReference>
<dbReference type="InterPro" id="IPR045185">
    <property type="entry name" value="PUB22/23/24-like"/>
</dbReference>
<dbReference type="Gene3D" id="3.30.40.10">
    <property type="entry name" value="Zinc/RING finger domain, C3HC4 (zinc finger)"/>
    <property type="match status" value="1"/>
</dbReference>
<evidence type="ECO:0000256" key="1">
    <source>
        <dbReference type="ARBA" id="ARBA00000900"/>
    </source>
</evidence>
<dbReference type="InterPro" id="IPR045210">
    <property type="entry name" value="RING-Ubox_PUB"/>
</dbReference>
<dbReference type="RefSeq" id="XP_021760989.1">
    <property type="nucleotide sequence ID" value="XM_021905297.1"/>
</dbReference>
<dbReference type="InterPro" id="IPR016024">
    <property type="entry name" value="ARM-type_fold"/>
</dbReference>
<protein>
    <recommendedName>
        <fullName evidence="5 6">U-box domain-containing protein</fullName>
        <ecNumber evidence="5">2.3.2.27</ecNumber>
    </recommendedName>
    <alternativeName>
        <fullName evidence="5">RING-type E3 ubiquitin transferase PUB</fullName>
    </alternativeName>
</protein>
<dbReference type="PANTHER" id="PTHR22849">
    <property type="entry name" value="WDSAM1 PROTEIN"/>
    <property type="match status" value="1"/>
</dbReference>
<evidence type="ECO:0000256" key="2">
    <source>
        <dbReference type="ARBA" id="ARBA00004906"/>
    </source>
</evidence>
<dbReference type="GO" id="GO:0016567">
    <property type="term" value="P:protein ubiquitination"/>
    <property type="evidence" value="ECO:0007669"/>
    <property type="project" value="UniProtKB-UniRule"/>
</dbReference>
<dbReference type="Gene3D" id="1.25.10.10">
    <property type="entry name" value="Leucine-rich Repeat Variant"/>
    <property type="match status" value="1"/>
</dbReference>
<keyword evidence="8" id="KW-1185">Reference proteome</keyword>
<dbReference type="SMART" id="SM00504">
    <property type="entry name" value="Ubox"/>
    <property type="match status" value="1"/>
</dbReference>
<evidence type="ECO:0000313" key="7">
    <source>
        <dbReference type="EnsemblPlants" id="AUR62013534-RA:cds"/>
    </source>
</evidence>
<evidence type="ECO:0000313" key="8">
    <source>
        <dbReference type="Proteomes" id="UP000596660"/>
    </source>
</evidence>
<organism evidence="7 8">
    <name type="scientific">Chenopodium quinoa</name>
    <name type="common">Quinoa</name>
    <dbReference type="NCBI Taxonomy" id="63459"/>
    <lineage>
        <taxon>Eukaryota</taxon>
        <taxon>Viridiplantae</taxon>
        <taxon>Streptophyta</taxon>
        <taxon>Embryophyta</taxon>
        <taxon>Tracheophyta</taxon>
        <taxon>Spermatophyta</taxon>
        <taxon>Magnoliopsida</taxon>
        <taxon>eudicotyledons</taxon>
        <taxon>Gunneridae</taxon>
        <taxon>Pentapetalae</taxon>
        <taxon>Caryophyllales</taxon>
        <taxon>Chenopodiaceae</taxon>
        <taxon>Chenopodioideae</taxon>
        <taxon>Atripliceae</taxon>
        <taxon>Chenopodium</taxon>
    </lineage>
</organism>
<dbReference type="InterPro" id="IPR003613">
    <property type="entry name" value="Ubox_domain"/>
</dbReference>
<dbReference type="SMR" id="A0A803LHT7"/>
<accession>A0A803LHT7</accession>
<keyword evidence="4 5" id="KW-0833">Ubl conjugation pathway</keyword>
<dbReference type="Pfam" id="PF04564">
    <property type="entry name" value="U-box"/>
    <property type="match status" value="1"/>
</dbReference>
<sequence>MKMARPQSELCISIPTYFRCPISLELMKSPVSLSTGVTYDRTSIQTWLDGGNTTCPATMQSLSSPSFVPNLTLHRLIHLWSVSHSLSPRIHLSAILKEVEYARDVTLSLKKILERVANSEEDCRVLERYLDLIVKLIVKSDEKIENLELIFMILSFCDGQKINNKLMMNSGCFDKFVVVLRNGSVESKIAVAKIVSKIAIDKKTITSLIETRSLIVELYNLIKCDSDSSIEAGLMALIAIATTKASKMEVVRLGVVRRVSEIICDAGRNETMVIQKSLEMLEVIATCTEGRAAIIEAEKCVVEIVRRLMKVSAKATEHGVAVLWSVCYLFRDEKVKEILGKNNGLGKCLVLLQSDVSPIVKQMCGDLVKILRVNYKSCLGGYDTKTTHIMPY</sequence>
<evidence type="ECO:0000259" key="6">
    <source>
        <dbReference type="PROSITE" id="PS51698"/>
    </source>
</evidence>
<evidence type="ECO:0000256" key="4">
    <source>
        <dbReference type="ARBA" id="ARBA00022786"/>
    </source>
</evidence>
<dbReference type="Proteomes" id="UP000596660">
    <property type="component" value="Unplaced"/>
</dbReference>
<gene>
    <name evidence="7" type="primary">LOC110725831</name>
</gene>
<reference evidence="7" key="1">
    <citation type="journal article" date="2017" name="Nature">
        <title>The genome of Chenopodium quinoa.</title>
        <authorList>
            <person name="Jarvis D.E."/>
            <person name="Ho Y.S."/>
            <person name="Lightfoot D.J."/>
            <person name="Schmoeckel S.M."/>
            <person name="Li B."/>
            <person name="Borm T.J.A."/>
            <person name="Ohyanagi H."/>
            <person name="Mineta K."/>
            <person name="Michell C.T."/>
            <person name="Saber N."/>
            <person name="Kharbatia N.M."/>
            <person name="Rupper R.R."/>
            <person name="Sharp A.R."/>
            <person name="Dally N."/>
            <person name="Boughton B.A."/>
            <person name="Woo Y.H."/>
            <person name="Gao G."/>
            <person name="Schijlen E.G.W.M."/>
            <person name="Guo X."/>
            <person name="Momin A.A."/>
            <person name="Negrao S."/>
            <person name="Al-Babili S."/>
            <person name="Gehring C."/>
            <person name="Roessner U."/>
            <person name="Jung C."/>
            <person name="Murphy K."/>
            <person name="Arold S.T."/>
            <person name="Gojobori T."/>
            <person name="van der Linden C.G."/>
            <person name="van Loo E.N."/>
            <person name="Jellen E.N."/>
            <person name="Maughan P.J."/>
            <person name="Tester M."/>
        </authorList>
    </citation>
    <scope>NUCLEOTIDE SEQUENCE [LARGE SCALE GENOMIC DNA]</scope>
    <source>
        <strain evidence="7">cv. PI 614886</strain>
    </source>
</reference>
<dbReference type="PROSITE" id="PS51698">
    <property type="entry name" value="U_BOX"/>
    <property type="match status" value="1"/>
</dbReference>
<feature type="domain" description="U-box" evidence="6">
    <location>
        <begin position="13"/>
        <end position="87"/>
    </location>
</feature>
<evidence type="ECO:0000256" key="5">
    <source>
        <dbReference type="RuleBase" id="RU369093"/>
    </source>
</evidence>
<dbReference type="KEGG" id="cqi:110725831"/>
<dbReference type="InterPro" id="IPR011989">
    <property type="entry name" value="ARM-like"/>
</dbReference>
<dbReference type="OMA" id="CEDENCV"/>
<dbReference type="FunFam" id="3.30.40.10:FF:000442">
    <property type="entry name" value="RING-type E3 ubiquitin transferase"/>
    <property type="match status" value="1"/>
</dbReference>
<comment type="function">
    <text evidence="5">Functions as an E3 ubiquitin ligase.</text>
</comment>
<reference evidence="7" key="2">
    <citation type="submission" date="2021-03" db="UniProtKB">
        <authorList>
            <consortium name="EnsemblPlants"/>
        </authorList>
    </citation>
    <scope>IDENTIFICATION</scope>
</reference>
<comment type="pathway">
    <text evidence="2 5">Protein modification; protein ubiquitination.</text>
</comment>
<dbReference type="CDD" id="cd16664">
    <property type="entry name" value="RING-Ubox_PUB"/>
    <property type="match status" value="1"/>
</dbReference>
<dbReference type="InterPro" id="IPR013083">
    <property type="entry name" value="Znf_RING/FYVE/PHD"/>
</dbReference>
<keyword evidence="3 5" id="KW-0808">Transferase</keyword>